<evidence type="ECO:0000256" key="3">
    <source>
        <dbReference type="ARBA" id="ARBA00022692"/>
    </source>
</evidence>
<feature type="compositionally biased region" description="Polar residues" evidence="8">
    <location>
        <begin position="44"/>
        <end position="57"/>
    </location>
</feature>
<dbReference type="InterPro" id="IPR017871">
    <property type="entry name" value="ABC_transporter-like_CS"/>
</dbReference>
<evidence type="ECO:0000256" key="7">
    <source>
        <dbReference type="ARBA" id="ARBA00023136"/>
    </source>
</evidence>
<dbReference type="GO" id="GO:0016020">
    <property type="term" value="C:membrane"/>
    <property type="evidence" value="ECO:0007669"/>
    <property type="project" value="UniProtKB-SubCell"/>
</dbReference>
<dbReference type="InterPro" id="IPR027417">
    <property type="entry name" value="P-loop_NTPase"/>
</dbReference>
<feature type="chain" id="PRO_5040322837" evidence="10">
    <location>
        <begin position="36"/>
        <end position="789"/>
    </location>
</feature>
<comment type="caution">
    <text evidence="12">The sequence shown here is derived from an EMBL/GenBank/DDBJ whole genome shotgun (WGS) entry which is preliminary data.</text>
</comment>
<feature type="domain" description="ABC transporter" evidence="11">
    <location>
        <begin position="187"/>
        <end position="434"/>
    </location>
</feature>
<dbReference type="Gene3D" id="3.40.50.300">
    <property type="entry name" value="P-loop containing nucleotide triphosphate hydrolases"/>
    <property type="match status" value="1"/>
</dbReference>
<evidence type="ECO:0000256" key="5">
    <source>
        <dbReference type="ARBA" id="ARBA00022840"/>
    </source>
</evidence>
<protein>
    <submittedName>
        <fullName evidence="12">White-brown complex homolog protein 30</fullName>
    </submittedName>
</protein>
<accession>A0A9N8H1F9</accession>
<evidence type="ECO:0000256" key="9">
    <source>
        <dbReference type="SAM" id="Phobius"/>
    </source>
</evidence>
<name>A0A9N8H1F9_9STRA</name>
<dbReference type="Proteomes" id="UP001153069">
    <property type="component" value="Unassembled WGS sequence"/>
</dbReference>
<evidence type="ECO:0000313" key="12">
    <source>
        <dbReference type="EMBL" id="CAB9497231.1"/>
    </source>
</evidence>
<feature type="transmembrane region" description="Helical" evidence="9">
    <location>
        <begin position="642"/>
        <end position="663"/>
    </location>
</feature>
<sequence>MATMKRGRPFSVIGSLAFLLLSLLVLVLTIHPVHGQRAAVSAGTKLQQDSPASGSSQRQKKKNRVEGKQETKKRRFPLAIGRRHKHDHDELDDLFSSRVQDPIWVAITRLEVTALTVAVLMIFLIWHVLHLQQKAWQKTLPPKNNNKAKGLSSSSFQMEDDDFAVDHDGHVVTKKGLESIDLAFSNVRLEMATKKKKNTDGKPRLLLDGSIHGRAKPGRMLAVMGPSGAGKSVFVHALAGRLKDTSKLSLTGRRYINGHAVQGDSLLPAAFVEQDVNFFPHMTVRETLEFRVSLKLGSLISTVERDTIVTNLMAQLGLTKSADTIVGDTKVRGLSGGERKRLSIAVEMISSPSLLFLDEPTSGLDSAAAASLVDKLRQLANQGKTVVAVIHQPSQQVFSMFDDLLLLSDGRQMYFGPVADARYYMERQGYPAEKEVGTAEYVLECISRFPRLSETDEDAQKRISTLAESSAAQKVDLGLSGSASSASGDARHFQSAVVTRYGPRASIFKQFSLLMKRALKEAFRGKGVMILKTVQQVTVGLIYGGIYKLGNNQASIQDRYGLISLTAIGAANMAIAAAIRAFPKEKAIVANEIASKMYRTLPYFIGKALSELPLVAFYNGIMMMILYNMTGLNSAPGKLRQFMSVIMMHGLAAESLGLAIGAISANSDVALGLFPAVLILNIIFDGRNISVENTPKYLRWISKVGLIRWGFEGLSLVEFGGLTFSTGGPRRGPVAKTGEEALERMGLGDRVLSDVFKAQATITAACWGLSFLGMTLTRQKFLVMKAPKP</sequence>
<dbReference type="OrthoDB" id="66620at2759"/>
<feature type="region of interest" description="Disordered" evidence="8">
    <location>
        <begin position="42"/>
        <end position="82"/>
    </location>
</feature>
<feature type="transmembrane region" description="Helical" evidence="9">
    <location>
        <begin position="669"/>
        <end position="686"/>
    </location>
</feature>
<dbReference type="EMBL" id="CAICTM010000016">
    <property type="protein sequence ID" value="CAB9497231.1"/>
    <property type="molecule type" value="Genomic_DNA"/>
</dbReference>
<keyword evidence="6 9" id="KW-1133">Transmembrane helix</keyword>
<evidence type="ECO:0000256" key="1">
    <source>
        <dbReference type="ARBA" id="ARBA00004141"/>
    </source>
</evidence>
<evidence type="ECO:0000313" key="13">
    <source>
        <dbReference type="Proteomes" id="UP001153069"/>
    </source>
</evidence>
<dbReference type="PANTHER" id="PTHR48041">
    <property type="entry name" value="ABC TRANSPORTER G FAMILY MEMBER 28"/>
    <property type="match status" value="1"/>
</dbReference>
<dbReference type="SUPFAM" id="SSF52540">
    <property type="entry name" value="P-loop containing nucleoside triphosphate hydrolases"/>
    <property type="match status" value="1"/>
</dbReference>
<dbReference type="InterPro" id="IPR050352">
    <property type="entry name" value="ABCG_transporters"/>
</dbReference>
<feature type="signal peptide" evidence="10">
    <location>
        <begin position="1"/>
        <end position="35"/>
    </location>
</feature>
<feature type="transmembrane region" description="Helical" evidence="9">
    <location>
        <begin position="612"/>
        <end position="630"/>
    </location>
</feature>
<dbReference type="PROSITE" id="PS00211">
    <property type="entry name" value="ABC_TRANSPORTER_1"/>
    <property type="match status" value="1"/>
</dbReference>
<keyword evidence="2" id="KW-0813">Transport</keyword>
<feature type="transmembrane region" description="Helical" evidence="9">
    <location>
        <begin position="560"/>
        <end position="582"/>
    </location>
</feature>
<keyword evidence="3 9" id="KW-0812">Transmembrane</keyword>
<evidence type="ECO:0000256" key="8">
    <source>
        <dbReference type="SAM" id="MobiDB-lite"/>
    </source>
</evidence>
<dbReference type="Pfam" id="PF01061">
    <property type="entry name" value="ABC2_membrane"/>
    <property type="match status" value="1"/>
</dbReference>
<evidence type="ECO:0000256" key="2">
    <source>
        <dbReference type="ARBA" id="ARBA00022448"/>
    </source>
</evidence>
<evidence type="ECO:0000256" key="10">
    <source>
        <dbReference type="SAM" id="SignalP"/>
    </source>
</evidence>
<evidence type="ECO:0000259" key="11">
    <source>
        <dbReference type="PROSITE" id="PS50893"/>
    </source>
</evidence>
<keyword evidence="10" id="KW-0732">Signal</keyword>
<dbReference type="PROSITE" id="PS50893">
    <property type="entry name" value="ABC_TRANSPORTER_2"/>
    <property type="match status" value="1"/>
</dbReference>
<dbReference type="SMART" id="SM00382">
    <property type="entry name" value="AAA"/>
    <property type="match status" value="1"/>
</dbReference>
<organism evidence="12 13">
    <name type="scientific">Seminavis robusta</name>
    <dbReference type="NCBI Taxonomy" id="568900"/>
    <lineage>
        <taxon>Eukaryota</taxon>
        <taxon>Sar</taxon>
        <taxon>Stramenopiles</taxon>
        <taxon>Ochrophyta</taxon>
        <taxon>Bacillariophyta</taxon>
        <taxon>Bacillariophyceae</taxon>
        <taxon>Bacillariophycidae</taxon>
        <taxon>Naviculales</taxon>
        <taxon>Naviculaceae</taxon>
        <taxon>Seminavis</taxon>
    </lineage>
</organism>
<dbReference type="GO" id="GO:0140359">
    <property type="term" value="F:ABC-type transporter activity"/>
    <property type="evidence" value="ECO:0007669"/>
    <property type="project" value="InterPro"/>
</dbReference>
<keyword evidence="5" id="KW-0067">ATP-binding</keyword>
<keyword evidence="13" id="KW-1185">Reference proteome</keyword>
<evidence type="ECO:0000256" key="6">
    <source>
        <dbReference type="ARBA" id="ARBA00022989"/>
    </source>
</evidence>
<dbReference type="AlphaFoldDB" id="A0A9N8H1F9"/>
<dbReference type="GO" id="GO:0005524">
    <property type="term" value="F:ATP binding"/>
    <property type="evidence" value="ECO:0007669"/>
    <property type="project" value="UniProtKB-KW"/>
</dbReference>
<comment type="subcellular location">
    <subcellularLocation>
        <location evidence="1">Membrane</location>
        <topology evidence="1">Multi-pass membrane protein</topology>
    </subcellularLocation>
</comment>
<proteinExistence type="predicted"/>
<dbReference type="InterPro" id="IPR003439">
    <property type="entry name" value="ABC_transporter-like_ATP-bd"/>
</dbReference>
<keyword evidence="7 9" id="KW-0472">Membrane</keyword>
<dbReference type="InterPro" id="IPR013525">
    <property type="entry name" value="ABC2_TM"/>
</dbReference>
<gene>
    <name evidence="12" type="ORF">SEMRO_16_G011820.1</name>
</gene>
<evidence type="ECO:0000256" key="4">
    <source>
        <dbReference type="ARBA" id="ARBA00022741"/>
    </source>
</evidence>
<keyword evidence="4" id="KW-0547">Nucleotide-binding</keyword>
<reference evidence="12" key="1">
    <citation type="submission" date="2020-06" db="EMBL/GenBank/DDBJ databases">
        <authorList>
            <consortium name="Plant Systems Biology data submission"/>
        </authorList>
    </citation>
    <scope>NUCLEOTIDE SEQUENCE</scope>
    <source>
        <strain evidence="12">D6</strain>
    </source>
</reference>
<feature type="compositionally biased region" description="Basic residues" evidence="8">
    <location>
        <begin position="71"/>
        <end position="82"/>
    </location>
</feature>
<dbReference type="InterPro" id="IPR003593">
    <property type="entry name" value="AAA+_ATPase"/>
</dbReference>
<dbReference type="PANTHER" id="PTHR48041:SF41">
    <property type="entry name" value="ABC TRANSPORTER G FAMILY"/>
    <property type="match status" value="1"/>
</dbReference>
<feature type="transmembrane region" description="Helical" evidence="9">
    <location>
        <begin position="103"/>
        <end position="129"/>
    </location>
</feature>
<dbReference type="Pfam" id="PF00005">
    <property type="entry name" value="ABC_tran"/>
    <property type="match status" value="1"/>
</dbReference>
<dbReference type="GO" id="GO:0016887">
    <property type="term" value="F:ATP hydrolysis activity"/>
    <property type="evidence" value="ECO:0007669"/>
    <property type="project" value="InterPro"/>
</dbReference>